<reference evidence="4" key="1">
    <citation type="submission" date="2025-08" db="UniProtKB">
        <authorList>
            <consortium name="RefSeq"/>
        </authorList>
    </citation>
    <scope>IDENTIFICATION</scope>
    <source>
        <tissue evidence="4">Gonads</tissue>
    </source>
</reference>
<proteinExistence type="predicted"/>
<sequence>MMVPPPISCLYACLLFNPDLATLPQFLIIQSCLQKFIGPSPTVLLESFSNWQKLVTYDHVFVTKPKSAEEIQRTVWAAVTCGIQVSAAGSAHTADPLWVGRGHVHIRTSELTLEGGKRMIVQPEIAGKTAASVKVAAGVTQAELNHELAKHGYVFHPGPFIGEVTIGGVIATSSHGGFYNEPSVGGYMTRTRLVDGRGNVREFRESSDANVLNALKCNLGLLGILFEIELKIAHQVEVNFQNVFTPLRNLFSPTFIRDFVAENYFVNVFYAPYNSLTEEEAKAVIRTGRVPKSWDSGNDLVLIRLMNPISVKRSFKDERPVSVPNVTVVSPSQDAFIVELSFPTSVLQNISQTLYISLAGVPEVDSMEYVIPDPDFTSGAKILKVMSSVLNRASHLKGIQPVQEGLFRWFGGVDCFLCPGSKFRDRGEHGKAGEIDHYGAFHIHNPPTANLMQVHAFETALVTEWDKLGQHGRPHWGKGLHVFPALKERLRSSYGDNLDKFKTVRRELDPYGVFTNVFLGELFDINVP</sequence>
<dbReference type="RefSeq" id="XP_013405670.1">
    <property type="nucleotide sequence ID" value="XM_013550216.1"/>
</dbReference>
<dbReference type="SUPFAM" id="SSF56176">
    <property type="entry name" value="FAD-binding/transporter-associated domain-like"/>
    <property type="match status" value="1"/>
</dbReference>
<dbReference type="InterPro" id="IPR036318">
    <property type="entry name" value="FAD-bd_PCMH-like_sf"/>
</dbReference>
<dbReference type="InterPro" id="IPR016169">
    <property type="entry name" value="FAD-bd_PCMH_sub2"/>
</dbReference>
<dbReference type="GO" id="GO:0016020">
    <property type="term" value="C:membrane"/>
    <property type="evidence" value="ECO:0007669"/>
    <property type="project" value="InterPro"/>
</dbReference>
<dbReference type="InterPro" id="IPR006094">
    <property type="entry name" value="Oxid_FAD_bind_N"/>
</dbReference>
<keyword evidence="1" id="KW-0560">Oxidoreductase</keyword>
<dbReference type="PROSITE" id="PS51387">
    <property type="entry name" value="FAD_PCMH"/>
    <property type="match status" value="1"/>
</dbReference>
<accession>A0A1S3J5K2</accession>
<dbReference type="KEGG" id="lak:106170372"/>
<dbReference type="GO" id="GO:0003885">
    <property type="term" value="F:D-arabinono-1,4-lactone oxidase activity"/>
    <property type="evidence" value="ECO:0007669"/>
    <property type="project" value="InterPro"/>
</dbReference>
<dbReference type="Pfam" id="PF01565">
    <property type="entry name" value="FAD_binding_4"/>
    <property type="match status" value="1"/>
</dbReference>
<evidence type="ECO:0000259" key="2">
    <source>
        <dbReference type="PROSITE" id="PS51387"/>
    </source>
</evidence>
<organism evidence="3 4">
    <name type="scientific">Lingula anatina</name>
    <name type="common">Brachiopod</name>
    <name type="synonym">Lingula unguis</name>
    <dbReference type="NCBI Taxonomy" id="7574"/>
    <lineage>
        <taxon>Eukaryota</taxon>
        <taxon>Metazoa</taxon>
        <taxon>Spiralia</taxon>
        <taxon>Lophotrochozoa</taxon>
        <taxon>Brachiopoda</taxon>
        <taxon>Linguliformea</taxon>
        <taxon>Lingulata</taxon>
        <taxon>Lingulida</taxon>
        <taxon>Linguloidea</taxon>
        <taxon>Lingulidae</taxon>
        <taxon>Lingula</taxon>
    </lineage>
</organism>
<evidence type="ECO:0000313" key="4">
    <source>
        <dbReference type="RefSeq" id="XP_013405670.1"/>
    </source>
</evidence>
<dbReference type="InParanoid" id="A0A1S3J5K2"/>
<dbReference type="InterPro" id="IPR016166">
    <property type="entry name" value="FAD-bd_PCMH"/>
</dbReference>
<dbReference type="OrthoDB" id="610608at2759"/>
<name>A0A1S3J5K2_LINAN</name>
<dbReference type="Gene3D" id="3.30.465.10">
    <property type="match status" value="1"/>
</dbReference>
<gene>
    <name evidence="4" type="primary">LOC106170372</name>
</gene>
<dbReference type="Gene3D" id="3.30.43.10">
    <property type="entry name" value="Uridine Diphospho-n-acetylenolpyruvylglucosamine Reductase, domain 2"/>
    <property type="match status" value="1"/>
</dbReference>
<evidence type="ECO:0000313" key="3">
    <source>
        <dbReference type="Proteomes" id="UP000085678"/>
    </source>
</evidence>
<feature type="domain" description="FAD-binding PCMH-type" evidence="2">
    <location>
        <begin position="54"/>
        <end position="235"/>
    </location>
</feature>
<dbReference type="PANTHER" id="PTHR43762:SF1">
    <property type="entry name" value="D-ARABINONO-1,4-LACTONE OXIDASE"/>
    <property type="match status" value="1"/>
</dbReference>
<dbReference type="Proteomes" id="UP000085678">
    <property type="component" value="Unplaced"/>
</dbReference>
<dbReference type="InterPro" id="IPR016167">
    <property type="entry name" value="FAD-bd_PCMH_sub1"/>
</dbReference>
<dbReference type="PANTHER" id="PTHR43762">
    <property type="entry name" value="L-GULONOLACTONE OXIDASE"/>
    <property type="match status" value="1"/>
</dbReference>
<evidence type="ECO:0000256" key="1">
    <source>
        <dbReference type="ARBA" id="ARBA00023002"/>
    </source>
</evidence>
<dbReference type="GO" id="GO:0071949">
    <property type="term" value="F:FAD binding"/>
    <property type="evidence" value="ECO:0007669"/>
    <property type="project" value="InterPro"/>
</dbReference>
<protein>
    <submittedName>
        <fullName evidence="4">Uncharacterized protein LOC106170372</fullName>
    </submittedName>
</protein>
<keyword evidence="3" id="KW-1185">Reference proteome</keyword>
<dbReference type="InterPro" id="IPR007173">
    <property type="entry name" value="ALO_C"/>
</dbReference>
<dbReference type="GeneID" id="106170372"/>
<dbReference type="InterPro" id="IPR010031">
    <property type="entry name" value="FAD_lactone_oxidase-like"/>
</dbReference>
<dbReference type="AlphaFoldDB" id="A0A1S3J5K2"/>
<dbReference type="Pfam" id="PF04030">
    <property type="entry name" value="ALO"/>
    <property type="match status" value="1"/>
</dbReference>
<dbReference type="STRING" id="7574.A0A1S3J5K2"/>